<keyword evidence="7 8" id="KW-0326">Glycosidase</keyword>
<dbReference type="InterPro" id="IPR008928">
    <property type="entry name" value="6-hairpin_glycosidase_sf"/>
</dbReference>
<dbReference type="GO" id="GO:0008496">
    <property type="term" value="F:mannan endo-1,6-alpha-mannosidase activity"/>
    <property type="evidence" value="ECO:0007669"/>
    <property type="project" value="UniProtKB-UniRule"/>
</dbReference>
<dbReference type="GO" id="GO:0016052">
    <property type="term" value="P:carbohydrate catabolic process"/>
    <property type="evidence" value="ECO:0007669"/>
    <property type="project" value="InterPro"/>
</dbReference>
<reference evidence="11" key="1">
    <citation type="submission" date="2023-01" db="EMBL/GenBank/DDBJ databases">
        <authorList>
            <person name="Van Ghelder C."/>
            <person name="Rancurel C."/>
        </authorList>
    </citation>
    <scope>NUCLEOTIDE SEQUENCE</scope>
    <source>
        <strain evidence="11">CNCM I-4278</strain>
    </source>
</reference>
<protein>
    <recommendedName>
        <fullName evidence="3 8">Mannan endo-1,6-alpha-mannosidase</fullName>
        <ecNumber evidence="3 8">3.2.1.101</ecNumber>
    </recommendedName>
</protein>
<gene>
    <name evidence="11" type="ORF">PDIGIT_LOCUS5056</name>
</gene>
<feature type="chain" id="PRO_5040792605" description="Mannan endo-1,6-alpha-mannosidase" evidence="10">
    <location>
        <begin position="23"/>
        <end position="498"/>
    </location>
</feature>
<dbReference type="OrthoDB" id="4187847at2759"/>
<comment type="catalytic activity">
    <reaction evidence="1 8">
        <text>Random hydrolysis of (1-&gt;6)-alpha-D-mannosidic linkages in unbranched (1-&gt;6)-mannans.</text>
        <dbReference type="EC" id="3.2.1.101"/>
    </reaction>
</comment>
<evidence type="ECO:0000256" key="4">
    <source>
        <dbReference type="ARBA" id="ARBA00022729"/>
    </source>
</evidence>
<evidence type="ECO:0000256" key="5">
    <source>
        <dbReference type="ARBA" id="ARBA00022801"/>
    </source>
</evidence>
<evidence type="ECO:0000256" key="1">
    <source>
        <dbReference type="ARBA" id="ARBA00001452"/>
    </source>
</evidence>
<dbReference type="GO" id="GO:0009272">
    <property type="term" value="P:fungal-type cell wall biogenesis"/>
    <property type="evidence" value="ECO:0007669"/>
    <property type="project" value="TreeGrafter"/>
</dbReference>
<proteinExistence type="inferred from homology"/>
<dbReference type="InterPro" id="IPR005198">
    <property type="entry name" value="Glyco_hydro_76"/>
</dbReference>
<dbReference type="EMBL" id="CAOQHR010000003">
    <property type="protein sequence ID" value="CAI6332027.1"/>
    <property type="molecule type" value="Genomic_DNA"/>
</dbReference>
<evidence type="ECO:0000256" key="8">
    <source>
        <dbReference type="PIRNR" id="PIRNR016302"/>
    </source>
</evidence>
<dbReference type="InterPro" id="IPR014480">
    <property type="entry name" value="Mannan-1_6-alpha_mannosidase"/>
</dbReference>
<evidence type="ECO:0000256" key="6">
    <source>
        <dbReference type="ARBA" id="ARBA00023180"/>
    </source>
</evidence>
<keyword evidence="5 8" id="KW-0378">Hydrolase</keyword>
<evidence type="ECO:0000313" key="11">
    <source>
        <dbReference type="EMBL" id="CAI6332027.1"/>
    </source>
</evidence>
<name>A0A9W4UCZ5_9PLEO</name>
<dbReference type="EC" id="3.2.1.101" evidence="3 8"/>
<dbReference type="Gene3D" id="1.50.10.20">
    <property type="match status" value="1"/>
</dbReference>
<evidence type="ECO:0000256" key="7">
    <source>
        <dbReference type="ARBA" id="ARBA00023295"/>
    </source>
</evidence>
<dbReference type="AlphaFoldDB" id="A0A9W4UCZ5"/>
<evidence type="ECO:0000256" key="9">
    <source>
        <dbReference type="SAM" id="MobiDB-lite"/>
    </source>
</evidence>
<dbReference type="Proteomes" id="UP001152607">
    <property type="component" value="Unassembled WGS sequence"/>
</dbReference>
<keyword evidence="6" id="KW-0325">Glycoprotein</keyword>
<evidence type="ECO:0000313" key="12">
    <source>
        <dbReference type="Proteomes" id="UP001152607"/>
    </source>
</evidence>
<dbReference type="PANTHER" id="PTHR12145">
    <property type="entry name" value="MANNAN ENDO-1,6-ALPHA-MANNOSIDASE DCW1"/>
    <property type="match status" value="1"/>
</dbReference>
<feature type="region of interest" description="Disordered" evidence="9">
    <location>
        <begin position="444"/>
        <end position="474"/>
    </location>
</feature>
<keyword evidence="12" id="KW-1185">Reference proteome</keyword>
<comment type="caution">
    <text evidence="11">The sequence shown here is derived from an EMBL/GenBank/DDBJ whole genome shotgun (WGS) entry which is preliminary data.</text>
</comment>
<evidence type="ECO:0000256" key="2">
    <source>
        <dbReference type="ARBA" id="ARBA00009699"/>
    </source>
</evidence>
<feature type="signal peptide" evidence="10">
    <location>
        <begin position="1"/>
        <end position="22"/>
    </location>
</feature>
<comment type="similarity">
    <text evidence="2 8">Belongs to the glycosyl hydrolase 76 family.</text>
</comment>
<feature type="compositionally biased region" description="Polar residues" evidence="9">
    <location>
        <begin position="458"/>
        <end position="469"/>
    </location>
</feature>
<evidence type="ECO:0000256" key="3">
    <source>
        <dbReference type="ARBA" id="ARBA00012350"/>
    </source>
</evidence>
<dbReference type="PIRSF" id="PIRSF016302">
    <property type="entry name" value="Man_a_manosd"/>
    <property type="match status" value="1"/>
</dbReference>
<dbReference type="PANTHER" id="PTHR12145:SF36">
    <property type="entry name" value="MANNAN ENDO-1,6-ALPHA-MANNOSIDASE DCW1"/>
    <property type="match status" value="1"/>
</dbReference>
<feature type="compositionally biased region" description="Low complexity" evidence="9">
    <location>
        <begin position="444"/>
        <end position="457"/>
    </location>
</feature>
<organism evidence="11 12">
    <name type="scientific">Periconia digitata</name>
    <dbReference type="NCBI Taxonomy" id="1303443"/>
    <lineage>
        <taxon>Eukaryota</taxon>
        <taxon>Fungi</taxon>
        <taxon>Dikarya</taxon>
        <taxon>Ascomycota</taxon>
        <taxon>Pezizomycotina</taxon>
        <taxon>Dothideomycetes</taxon>
        <taxon>Pleosporomycetidae</taxon>
        <taxon>Pleosporales</taxon>
        <taxon>Massarineae</taxon>
        <taxon>Periconiaceae</taxon>
        <taxon>Periconia</taxon>
    </lineage>
</organism>
<sequence length="498" mass="53841">MFAHLRPLVLVALCGLFPSSFATLEPELDVNSQDSIKNATQILAKAIIQRYNDRLPGEAPGLFDEPNMDLPYAFGQTGAVWGSLLEYGHLTGDSQYNELVSKALTHQLGTMNNFMPQNQTKTLGNNDQASFGITAVTAAEVGLAAPEGEAGQWIDIASRVFNNLVERWDMQACSGGLHWQIFQLNNGYQYMNTDSAANFFVLSARLAQFTGNKTYSDWADKVYQWTVDHKFIEDFKIYDGASAMQNCSKVEPLQWTSNHGLFTEGAAVMYNLTNGTDKWKTVVEGLTDSVDIFIGDNKALIEVACETLNNDCGLDQDTIQNKTMNEVLDAVGCVNAGTCNLDQRAFKGIAAHSYYRTIRVAPFTSEKLQPILSTSAKMAETSCVGPFTSRSENTTDNVSCAFQWKKGVPNDVLSNVVNDLGEMHNALAVVQGLLWPQAKTLATSSSSVGSGSSGSSSDTPNGAAGSNNGDAPKNNAVGRVQASWGLLALFGGFFLVGM</sequence>
<dbReference type="SUPFAM" id="SSF48208">
    <property type="entry name" value="Six-hairpin glycosidases"/>
    <property type="match status" value="1"/>
</dbReference>
<dbReference type="Pfam" id="PF03663">
    <property type="entry name" value="Glyco_hydro_76"/>
    <property type="match status" value="2"/>
</dbReference>
<accession>A0A9W4UCZ5</accession>
<evidence type="ECO:0000256" key="10">
    <source>
        <dbReference type="SAM" id="SignalP"/>
    </source>
</evidence>
<keyword evidence="4 10" id="KW-0732">Signal</keyword>